<evidence type="ECO:0000256" key="1">
    <source>
        <dbReference type="SAM" id="SignalP"/>
    </source>
</evidence>
<dbReference type="RefSeq" id="WP_025278782.1">
    <property type="nucleotide sequence ID" value="NZ_CAMLUE010000008.1"/>
</dbReference>
<evidence type="ECO:0000313" key="4">
    <source>
        <dbReference type="Proteomes" id="UP000757103"/>
    </source>
</evidence>
<accession>A0A921MPS4</accession>
<gene>
    <name evidence="3" type="ORF">K8U91_02110</name>
</gene>
<reference evidence="3" key="1">
    <citation type="journal article" date="2021" name="PeerJ">
        <title>Extensive microbial diversity within the chicken gut microbiome revealed by metagenomics and culture.</title>
        <authorList>
            <person name="Gilroy R."/>
            <person name="Ravi A."/>
            <person name="Getino M."/>
            <person name="Pursley I."/>
            <person name="Horton D.L."/>
            <person name="Alikhan N.F."/>
            <person name="Baker D."/>
            <person name="Gharbi K."/>
            <person name="Hall N."/>
            <person name="Watson M."/>
            <person name="Adriaenssens E.M."/>
            <person name="Foster-Nyarko E."/>
            <person name="Jarju S."/>
            <person name="Secka A."/>
            <person name="Antonio M."/>
            <person name="Oren A."/>
            <person name="Chaudhuri R.R."/>
            <person name="La Ragione R."/>
            <person name="Hildebrand F."/>
            <person name="Pallen M.J."/>
        </authorList>
    </citation>
    <scope>NUCLEOTIDE SEQUENCE</scope>
    <source>
        <strain evidence="3">CHK121-7720</strain>
    </source>
</reference>
<feature type="domain" description="Endonuclease YhcR N-terminal" evidence="2">
    <location>
        <begin position="29"/>
        <end position="135"/>
    </location>
</feature>
<comment type="caution">
    <text evidence="3">The sequence shown here is derived from an EMBL/GenBank/DDBJ whole genome shotgun (WGS) entry which is preliminary data.</text>
</comment>
<reference evidence="3" key="2">
    <citation type="submission" date="2021-09" db="EMBL/GenBank/DDBJ databases">
        <authorList>
            <person name="Gilroy R."/>
        </authorList>
    </citation>
    <scope>NUCLEOTIDE SEQUENCE</scope>
    <source>
        <strain evidence="3">CHK121-7720</strain>
    </source>
</reference>
<feature type="chain" id="PRO_5037334752" evidence="1">
    <location>
        <begin position="20"/>
        <end position="387"/>
    </location>
</feature>
<organism evidence="3 4">
    <name type="scientific">Barnesiella viscericola</name>
    <dbReference type="NCBI Taxonomy" id="397865"/>
    <lineage>
        <taxon>Bacteria</taxon>
        <taxon>Pseudomonadati</taxon>
        <taxon>Bacteroidota</taxon>
        <taxon>Bacteroidia</taxon>
        <taxon>Bacteroidales</taxon>
        <taxon>Barnesiellaceae</taxon>
        <taxon>Barnesiella</taxon>
    </lineage>
</organism>
<proteinExistence type="predicted"/>
<name>A0A921MPS4_9BACT</name>
<evidence type="ECO:0000259" key="2">
    <source>
        <dbReference type="Pfam" id="PF19886"/>
    </source>
</evidence>
<dbReference type="InterPro" id="IPR045939">
    <property type="entry name" value="YhcR_N"/>
</dbReference>
<feature type="signal peptide" evidence="1">
    <location>
        <begin position="1"/>
        <end position="19"/>
    </location>
</feature>
<dbReference type="EMBL" id="DYUD01000010">
    <property type="protein sequence ID" value="HJG88259.1"/>
    <property type="molecule type" value="Genomic_DNA"/>
</dbReference>
<dbReference type="AlphaFoldDB" id="A0A921MPS4"/>
<sequence>MKQLLPLILLIAHILPIMAGDGSSAQSPLTVTQALARKNDHKSYYVSGYIVGEYRDYSNNKHFYYLAPPFDGTSAYLIADDVDEIDLNRMMPVQIKDYVDNYNLDENPQYWHKRLTVKGTLTDYFTLPGIKNLTDWIAPAEPLDDEARYWNFYETFETKKAYTPDGSQMYSGGTYASAETCLWKFVGATYGNSSNDMKWDNAAAHLRLTESTSGEPGYICMLADKTDGIGYLRLWAARYKEDKGSASFGIFLSNDQGKSWEAIQTDVAIEKELTEYQFKIMRPGTWRVKIAKTDNSANGIDIDNIHISDYYTPSAVVAAPAEIPVRLWSAPGALCFEASQPADIRIYTLAGVLVNEQHIAGHGSLPLPAGFYLVSTPTTQVKIIVRE</sequence>
<dbReference type="Proteomes" id="UP000757103">
    <property type="component" value="Unassembled WGS sequence"/>
</dbReference>
<protein>
    <submittedName>
        <fullName evidence="3">DUF6359 domain-containing protein</fullName>
    </submittedName>
</protein>
<evidence type="ECO:0000313" key="3">
    <source>
        <dbReference type="EMBL" id="HJG88259.1"/>
    </source>
</evidence>
<dbReference type="GeneID" id="90529448"/>
<keyword evidence="1" id="KW-0732">Signal</keyword>
<dbReference type="Pfam" id="PF19886">
    <property type="entry name" value="DUF6359"/>
    <property type="match status" value="1"/>
</dbReference>